<protein>
    <submittedName>
        <fullName evidence="2">Cytosine/uracil/thiamine/allantoin permease</fullName>
    </submittedName>
</protein>
<evidence type="ECO:0000313" key="2">
    <source>
        <dbReference type="EMBL" id="MDQ0190891.1"/>
    </source>
</evidence>
<proteinExistence type="predicted"/>
<keyword evidence="1" id="KW-1133">Transmembrane helix</keyword>
<dbReference type="EMBL" id="JAUSTP010000026">
    <property type="protein sequence ID" value="MDQ0190891.1"/>
    <property type="molecule type" value="Genomic_DNA"/>
</dbReference>
<keyword evidence="1" id="KW-0472">Membrane</keyword>
<evidence type="ECO:0000313" key="3">
    <source>
        <dbReference type="Proteomes" id="UP001232973"/>
    </source>
</evidence>
<sequence>MTGSLWAMLAIVLILAIVCTVLRRRALRWFFTFLSVIFWVAFLALLGFAIGYHMGVSGVSLTHILF</sequence>
<reference evidence="2 3" key="1">
    <citation type="submission" date="2023-07" db="EMBL/GenBank/DDBJ databases">
        <title>Genomic Encyclopedia of Type Strains, Phase IV (KMG-IV): sequencing the most valuable type-strain genomes for metagenomic binning, comparative biology and taxonomic classification.</title>
        <authorList>
            <person name="Goeker M."/>
        </authorList>
    </citation>
    <scope>NUCLEOTIDE SEQUENCE [LARGE SCALE GENOMIC DNA]</scope>
    <source>
        <strain evidence="2 3">DSM 4006</strain>
    </source>
</reference>
<keyword evidence="1" id="KW-0812">Transmembrane</keyword>
<evidence type="ECO:0000256" key="1">
    <source>
        <dbReference type="SAM" id="Phobius"/>
    </source>
</evidence>
<name>A0ABT9XMG7_9BACL</name>
<organism evidence="2 3">
    <name type="scientific">Alicyclobacillus cycloheptanicus</name>
    <dbReference type="NCBI Taxonomy" id="1457"/>
    <lineage>
        <taxon>Bacteria</taxon>
        <taxon>Bacillati</taxon>
        <taxon>Bacillota</taxon>
        <taxon>Bacilli</taxon>
        <taxon>Bacillales</taxon>
        <taxon>Alicyclobacillaceae</taxon>
        <taxon>Alicyclobacillus</taxon>
    </lineage>
</organism>
<feature type="transmembrane region" description="Helical" evidence="1">
    <location>
        <begin position="29"/>
        <end position="52"/>
    </location>
</feature>
<accession>A0ABT9XMG7</accession>
<dbReference type="RefSeq" id="WP_274456539.1">
    <property type="nucleotide sequence ID" value="NZ_CP067097.1"/>
</dbReference>
<keyword evidence="3" id="KW-1185">Reference proteome</keyword>
<feature type="transmembrane region" description="Helical" evidence="1">
    <location>
        <begin position="6"/>
        <end position="22"/>
    </location>
</feature>
<gene>
    <name evidence="2" type="ORF">J2S03_002758</name>
</gene>
<dbReference type="Proteomes" id="UP001232973">
    <property type="component" value="Unassembled WGS sequence"/>
</dbReference>
<comment type="caution">
    <text evidence="2">The sequence shown here is derived from an EMBL/GenBank/DDBJ whole genome shotgun (WGS) entry which is preliminary data.</text>
</comment>